<keyword evidence="1" id="KW-0812">Transmembrane</keyword>
<keyword evidence="1" id="KW-0472">Membrane</keyword>
<gene>
    <name evidence="2" type="ORF">Mal48_46060</name>
</gene>
<feature type="transmembrane region" description="Helical" evidence="1">
    <location>
        <begin position="86"/>
        <end position="104"/>
    </location>
</feature>
<dbReference type="RefSeq" id="WP_231739775.1">
    <property type="nucleotide sequence ID" value="NZ_CP036267.1"/>
</dbReference>
<protein>
    <submittedName>
        <fullName evidence="2">Uncharacterized protein</fullName>
    </submittedName>
</protein>
<evidence type="ECO:0000313" key="3">
    <source>
        <dbReference type="Proteomes" id="UP000315724"/>
    </source>
</evidence>
<reference evidence="2 3" key="1">
    <citation type="submission" date="2019-02" db="EMBL/GenBank/DDBJ databases">
        <title>Deep-cultivation of Planctomycetes and their phenomic and genomic characterization uncovers novel biology.</title>
        <authorList>
            <person name="Wiegand S."/>
            <person name="Jogler M."/>
            <person name="Boedeker C."/>
            <person name="Pinto D."/>
            <person name="Vollmers J."/>
            <person name="Rivas-Marin E."/>
            <person name="Kohn T."/>
            <person name="Peeters S.H."/>
            <person name="Heuer A."/>
            <person name="Rast P."/>
            <person name="Oberbeckmann S."/>
            <person name="Bunk B."/>
            <person name="Jeske O."/>
            <person name="Meyerdierks A."/>
            <person name="Storesund J.E."/>
            <person name="Kallscheuer N."/>
            <person name="Luecker S."/>
            <person name="Lage O.M."/>
            <person name="Pohl T."/>
            <person name="Merkel B.J."/>
            <person name="Hornburger P."/>
            <person name="Mueller R.-W."/>
            <person name="Bruemmer F."/>
            <person name="Labrenz M."/>
            <person name="Spormann A.M."/>
            <person name="Op den Camp H."/>
            <person name="Overmann J."/>
            <person name="Amann R."/>
            <person name="Jetten M.S.M."/>
            <person name="Mascher T."/>
            <person name="Medema M.H."/>
            <person name="Devos D.P."/>
            <person name="Kaster A.-K."/>
            <person name="Ovreas L."/>
            <person name="Rohde M."/>
            <person name="Galperin M.Y."/>
            <person name="Jogler C."/>
        </authorList>
    </citation>
    <scope>NUCLEOTIDE SEQUENCE [LARGE SCALE GENOMIC DNA]</scope>
    <source>
        <strain evidence="2 3">Mal48</strain>
    </source>
</reference>
<evidence type="ECO:0000313" key="2">
    <source>
        <dbReference type="EMBL" id="QDT35330.1"/>
    </source>
</evidence>
<proteinExistence type="predicted"/>
<organism evidence="2 3">
    <name type="scientific">Thalassoglobus polymorphus</name>
    <dbReference type="NCBI Taxonomy" id="2527994"/>
    <lineage>
        <taxon>Bacteria</taxon>
        <taxon>Pseudomonadati</taxon>
        <taxon>Planctomycetota</taxon>
        <taxon>Planctomycetia</taxon>
        <taxon>Planctomycetales</taxon>
        <taxon>Planctomycetaceae</taxon>
        <taxon>Thalassoglobus</taxon>
    </lineage>
</organism>
<feature type="transmembrane region" description="Helical" evidence="1">
    <location>
        <begin position="124"/>
        <end position="146"/>
    </location>
</feature>
<name>A0A517QUL6_9PLAN</name>
<evidence type="ECO:0000256" key="1">
    <source>
        <dbReference type="SAM" id="Phobius"/>
    </source>
</evidence>
<sequence>MTEEPVSEETPVTKLEPAAPVGVILISYPKIVFMWPSWVAAMICWFCMWMKPDLTSAFAHNICWVFMITFTLNLIVLAFDFPRTTSFLLFAIISTVVLGAVLIFKQMPDLVPALGDFIRSIRPVANATFYFLYSIVFLVIYIFVWIMSRFDYWEVRPNELLHHHGMLSDLERFSAPHLRIDKEINDIFEYLLLGAGRLILQPSGEKRAIILDNVFFISSKEKKITKLLGALQVQVREHS</sequence>
<feature type="transmembrane region" description="Helical" evidence="1">
    <location>
        <begin position="57"/>
        <end position="79"/>
    </location>
</feature>
<dbReference type="KEGG" id="tpol:Mal48_46060"/>
<keyword evidence="3" id="KW-1185">Reference proteome</keyword>
<accession>A0A517QUL6</accession>
<dbReference type="AlphaFoldDB" id="A0A517QUL6"/>
<dbReference type="EMBL" id="CP036267">
    <property type="protein sequence ID" value="QDT35330.1"/>
    <property type="molecule type" value="Genomic_DNA"/>
</dbReference>
<dbReference type="Proteomes" id="UP000315724">
    <property type="component" value="Chromosome"/>
</dbReference>
<keyword evidence="1" id="KW-1133">Transmembrane helix</keyword>